<dbReference type="Pfam" id="PF01872">
    <property type="entry name" value="RibD_C"/>
    <property type="match status" value="1"/>
</dbReference>
<dbReference type="RefSeq" id="WP_025252970.1">
    <property type="nucleotide sequence ID" value="NZ_CP004353.1"/>
</dbReference>
<dbReference type="PANTHER" id="PTHR38011">
    <property type="entry name" value="DIHYDROFOLATE REDUCTASE FAMILY PROTEIN (AFU_ORTHOLOGUE AFUA_8G06820)"/>
    <property type="match status" value="1"/>
</dbReference>
<dbReference type="AlphaFoldDB" id="W5Y182"/>
<organism evidence="5 6">
    <name type="scientific">Corynebacterium vitaeruminis DSM 20294</name>
    <dbReference type="NCBI Taxonomy" id="1224164"/>
    <lineage>
        <taxon>Bacteria</taxon>
        <taxon>Bacillati</taxon>
        <taxon>Actinomycetota</taxon>
        <taxon>Actinomycetes</taxon>
        <taxon>Mycobacteriales</taxon>
        <taxon>Corynebacteriaceae</taxon>
        <taxon>Corynebacterium</taxon>
    </lineage>
</organism>
<evidence type="ECO:0000259" key="4">
    <source>
        <dbReference type="Pfam" id="PF01872"/>
    </source>
</evidence>
<proteinExistence type="predicted"/>
<evidence type="ECO:0000313" key="5">
    <source>
        <dbReference type="EMBL" id="AHI22952.1"/>
    </source>
</evidence>
<gene>
    <name evidence="5" type="ORF">B843_07835</name>
</gene>
<keyword evidence="2" id="KW-0521">NADP</keyword>
<dbReference type="InterPro" id="IPR002734">
    <property type="entry name" value="RibDG_C"/>
</dbReference>
<dbReference type="HOGENOM" id="CLU_036590_7_1_11"/>
<dbReference type="eggNOG" id="COG1985">
    <property type="taxonomic scope" value="Bacteria"/>
</dbReference>
<dbReference type="EMBL" id="CP004353">
    <property type="protein sequence ID" value="AHI22952.1"/>
    <property type="molecule type" value="Genomic_DNA"/>
</dbReference>
<sequence>MNSDISDATVASILGPEHPVGTPEVRMIFVSSINGEAAVAGTSEALGNATDFQVLLGARAWADVVMVGAGTVRAENYGGVRLDEATQRARRARGQAPVPPLAVVGRTLDFASDSRVVADYHVPPLFLRLPGGPAPAPALASESIIELDSLTASECLARLREAGFARILCEGGPTLYSKLMAEDCVDVVHWTLDPSFVYPQRVPVFPMADREEGTAPLRHRFELRSATPCEDGVLFLRYDRLR</sequence>
<dbReference type="InterPro" id="IPR024072">
    <property type="entry name" value="DHFR-like_dom_sf"/>
</dbReference>
<keyword evidence="3" id="KW-0560">Oxidoreductase</keyword>
<accession>W5Y182</accession>
<evidence type="ECO:0000256" key="1">
    <source>
        <dbReference type="ARBA" id="ARBA00005104"/>
    </source>
</evidence>
<evidence type="ECO:0000256" key="2">
    <source>
        <dbReference type="ARBA" id="ARBA00022857"/>
    </source>
</evidence>
<dbReference type="PATRIC" id="fig|1224164.3.peg.1574"/>
<reference evidence="5 6" key="1">
    <citation type="submission" date="2013-02" db="EMBL/GenBank/DDBJ databases">
        <title>The complete genome sequence of Corynebacterium vitaeruminis DSM 20294.</title>
        <authorList>
            <person name="Ruckert C."/>
            <person name="Albersmeier A."/>
            <person name="Kalinowski J."/>
        </authorList>
    </citation>
    <scope>NUCLEOTIDE SEQUENCE [LARGE SCALE GENOMIC DNA]</scope>
    <source>
        <strain evidence="6">ATCC 10234</strain>
    </source>
</reference>
<comment type="pathway">
    <text evidence="1">Cofactor biosynthesis; riboflavin biosynthesis.</text>
</comment>
<dbReference type="GO" id="GO:0009231">
    <property type="term" value="P:riboflavin biosynthetic process"/>
    <property type="evidence" value="ECO:0007669"/>
    <property type="project" value="InterPro"/>
</dbReference>
<dbReference type="Gene3D" id="3.40.430.10">
    <property type="entry name" value="Dihydrofolate Reductase, subunit A"/>
    <property type="match status" value="1"/>
</dbReference>
<evidence type="ECO:0000256" key="3">
    <source>
        <dbReference type="ARBA" id="ARBA00023002"/>
    </source>
</evidence>
<dbReference type="STRING" id="1224164.B843_07835"/>
<dbReference type="SUPFAM" id="SSF53597">
    <property type="entry name" value="Dihydrofolate reductase-like"/>
    <property type="match status" value="1"/>
</dbReference>
<dbReference type="PANTHER" id="PTHR38011:SF7">
    <property type="entry name" value="2,5-DIAMINO-6-RIBOSYLAMINO-4(3H)-PYRIMIDINONE 5'-PHOSPHATE REDUCTASE"/>
    <property type="match status" value="1"/>
</dbReference>
<dbReference type="KEGG" id="cvt:B843_07835"/>
<name>W5Y182_9CORY</name>
<dbReference type="Proteomes" id="UP000019222">
    <property type="component" value="Chromosome"/>
</dbReference>
<feature type="domain" description="Bacterial bifunctional deaminase-reductase C-terminal" evidence="4">
    <location>
        <begin position="24"/>
        <end position="197"/>
    </location>
</feature>
<evidence type="ECO:0000313" key="6">
    <source>
        <dbReference type="Proteomes" id="UP000019222"/>
    </source>
</evidence>
<dbReference type="NCBIfam" id="NF010663">
    <property type="entry name" value="PRK14059.1-1"/>
    <property type="match status" value="1"/>
</dbReference>
<keyword evidence="6" id="KW-1185">Reference proteome</keyword>
<dbReference type="GO" id="GO:0008703">
    <property type="term" value="F:5-amino-6-(5-phosphoribosylamino)uracil reductase activity"/>
    <property type="evidence" value="ECO:0007669"/>
    <property type="project" value="InterPro"/>
</dbReference>
<dbReference type="InterPro" id="IPR050765">
    <property type="entry name" value="Riboflavin_Biosynth_HTPR"/>
</dbReference>
<protein>
    <recommendedName>
        <fullName evidence="4">Bacterial bifunctional deaminase-reductase C-terminal domain-containing protein</fullName>
    </recommendedName>
</protein>